<evidence type="ECO:0000313" key="1">
    <source>
        <dbReference type="EMBL" id="SFV61376.1"/>
    </source>
</evidence>
<sequence length="38" mass="4105">MKKHHLSLALGALFLSSILFVGCGEESNTDKSLLEDIS</sequence>
<proteinExistence type="predicted"/>
<protein>
    <submittedName>
        <fullName evidence="1">Uncharacterized protein</fullName>
    </submittedName>
</protein>
<accession>A0A1W1C6H5</accession>
<gene>
    <name evidence="1" type="ORF">MNB_SV-13-2136</name>
</gene>
<reference evidence="1" key="1">
    <citation type="submission" date="2016-10" db="EMBL/GenBank/DDBJ databases">
        <authorList>
            <person name="de Groot N.N."/>
        </authorList>
    </citation>
    <scope>NUCLEOTIDE SEQUENCE</scope>
</reference>
<dbReference type="EMBL" id="FPHM01000069">
    <property type="protein sequence ID" value="SFV61376.1"/>
    <property type="molecule type" value="Genomic_DNA"/>
</dbReference>
<organism evidence="1">
    <name type="scientific">hydrothermal vent metagenome</name>
    <dbReference type="NCBI Taxonomy" id="652676"/>
    <lineage>
        <taxon>unclassified sequences</taxon>
        <taxon>metagenomes</taxon>
        <taxon>ecological metagenomes</taxon>
    </lineage>
</organism>
<name>A0A1W1C6H5_9ZZZZ</name>
<dbReference type="AlphaFoldDB" id="A0A1W1C6H5"/>
<dbReference type="PROSITE" id="PS51257">
    <property type="entry name" value="PROKAR_LIPOPROTEIN"/>
    <property type="match status" value="1"/>
</dbReference>